<reference evidence="1 2" key="1">
    <citation type="journal article" date="2019" name="Sci. Rep.">
        <title>Orb-weaving spider Araneus ventricosus genome elucidates the spidroin gene catalogue.</title>
        <authorList>
            <person name="Kono N."/>
            <person name="Nakamura H."/>
            <person name="Ohtoshi R."/>
            <person name="Moran D.A.P."/>
            <person name="Shinohara A."/>
            <person name="Yoshida Y."/>
            <person name="Fujiwara M."/>
            <person name="Mori M."/>
            <person name="Tomita M."/>
            <person name="Arakawa K."/>
        </authorList>
    </citation>
    <scope>NUCLEOTIDE SEQUENCE [LARGE SCALE GENOMIC DNA]</scope>
</reference>
<dbReference type="OrthoDB" id="6433969at2759"/>
<comment type="caution">
    <text evidence="1">The sequence shown here is derived from an EMBL/GenBank/DDBJ whole genome shotgun (WGS) entry which is preliminary data.</text>
</comment>
<dbReference type="AlphaFoldDB" id="A0A4Y2I0N4"/>
<evidence type="ECO:0000313" key="2">
    <source>
        <dbReference type="Proteomes" id="UP000499080"/>
    </source>
</evidence>
<name>A0A4Y2I0N4_ARAVE</name>
<sequence>MSSRLFHQTLELTFQPSCTEGLFHGVIKPNIWGSPWTERLKFGHHIDEIRNKFRLAKTQLYPLIGKGSKLSLRSKRQIYKSRLRPLISYASPVWCVATRTHLKKLETLRNKSLRPITILPWFFRNHNIRKDLNLPSLGKSPPDYIEKWTPVLGD</sequence>
<gene>
    <name evidence="1" type="ORF">AVEN_217395_1</name>
</gene>
<dbReference type="EMBL" id="BGPR01002272">
    <property type="protein sequence ID" value="GBM70769.1"/>
    <property type="molecule type" value="Genomic_DNA"/>
</dbReference>
<accession>A0A4Y2I0N4</accession>
<evidence type="ECO:0008006" key="3">
    <source>
        <dbReference type="Google" id="ProtNLM"/>
    </source>
</evidence>
<proteinExistence type="predicted"/>
<organism evidence="1 2">
    <name type="scientific">Araneus ventricosus</name>
    <name type="common">Orbweaver spider</name>
    <name type="synonym">Epeira ventricosa</name>
    <dbReference type="NCBI Taxonomy" id="182803"/>
    <lineage>
        <taxon>Eukaryota</taxon>
        <taxon>Metazoa</taxon>
        <taxon>Ecdysozoa</taxon>
        <taxon>Arthropoda</taxon>
        <taxon>Chelicerata</taxon>
        <taxon>Arachnida</taxon>
        <taxon>Araneae</taxon>
        <taxon>Araneomorphae</taxon>
        <taxon>Entelegynae</taxon>
        <taxon>Araneoidea</taxon>
        <taxon>Araneidae</taxon>
        <taxon>Araneus</taxon>
    </lineage>
</organism>
<dbReference type="Proteomes" id="UP000499080">
    <property type="component" value="Unassembled WGS sequence"/>
</dbReference>
<evidence type="ECO:0000313" key="1">
    <source>
        <dbReference type="EMBL" id="GBM70769.1"/>
    </source>
</evidence>
<keyword evidence="2" id="KW-1185">Reference proteome</keyword>
<protein>
    <recommendedName>
        <fullName evidence="3">RNA-directed DNA polymerase from mobile element jockey</fullName>
    </recommendedName>
</protein>